<dbReference type="Gene3D" id="2.60.120.260">
    <property type="entry name" value="Galactose-binding domain-like"/>
    <property type="match status" value="1"/>
</dbReference>
<dbReference type="AlphaFoldDB" id="A0A8I6SNI9"/>
<dbReference type="FunFam" id="2.60.120.260:FF:000007">
    <property type="entry name" value="Discoidin domain receptor tyrosine kinase 1"/>
    <property type="match status" value="1"/>
</dbReference>
<proteinExistence type="inferred from homology"/>
<dbReference type="Pfam" id="PF07714">
    <property type="entry name" value="PK_Tyr_Ser-Thr"/>
    <property type="match status" value="1"/>
</dbReference>
<dbReference type="SUPFAM" id="SSF49785">
    <property type="entry name" value="Galactose-binding domain-like"/>
    <property type="match status" value="1"/>
</dbReference>
<evidence type="ECO:0008006" key="22">
    <source>
        <dbReference type="Google" id="ProtNLM"/>
    </source>
</evidence>
<dbReference type="EnsemblMetazoa" id="XM_024229601.1">
    <property type="protein sequence ID" value="XP_024085369.1"/>
    <property type="gene ID" value="LOC112127962"/>
</dbReference>
<dbReference type="InterPro" id="IPR000421">
    <property type="entry name" value="FA58C"/>
</dbReference>
<keyword evidence="14" id="KW-0325">Glycoprotein</keyword>
<keyword evidence="10 17" id="KW-0472">Membrane</keyword>
<dbReference type="PROSITE" id="PS50022">
    <property type="entry name" value="FA58C_3"/>
    <property type="match status" value="1"/>
</dbReference>
<evidence type="ECO:0000256" key="17">
    <source>
        <dbReference type="SAM" id="Phobius"/>
    </source>
</evidence>
<keyword evidence="9 17" id="KW-1133">Transmembrane helix</keyword>
<dbReference type="OMA" id="REKPFQH"/>
<keyword evidence="12" id="KW-1015">Disulfide bond</keyword>
<dbReference type="PANTHER" id="PTHR24416">
    <property type="entry name" value="TYROSINE-PROTEIN KINASE RECEPTOR"/>
    <property type="match status" value="1"/>
</dbReference>
<dbReference type="SUPFAM" id="SSF56112">
    <property type="entry name" value="Protein kinase-like (PK-like)"/>
    <property type="match status" value="1"/>
</dbReference>
<dbReference type="GO" id="GO:0043235">
    <property type="term" value="C:receptor complex"/>
    <property type="evidence" value="ECO:0007669"/>
    <property type="project" value="TreeGrafter"/>
</dbReference>
<evidence type="ECO:0000313" key="21">
    <source>
        <dbReference type="Proteomes" id="UP000494040"/>
    </source>
</evidence>
<evidence type="ECO:0000256" key="16">
    <source>
        <dbReference type="ARBA" id="ARBA00061639"/>
    </source>
</evidence>
<dbReference type="PRINTS" id="PR00109">
    <property type="entry name" value="TYRKINASE"/>
</dbReference>
<evidence type="ECO:0000256" key="3">
    <source>
        <dbReference type="ARBA" id="ARBA00022679"/>
    </source>
</evidence>
<dbReference type="InterPro" id="IPR008979">
    <property type="entry name" value="Galactose-bd-like_sf"/>
</dbReference>
<dbReference type="Pfam" id="PF21114">
    <property type="entry name" value="DDR1-2_DS-like"/>
    <property type="match status" value="1"/>
</dbReference>
<evidence type="ECO:0000256" key="1">
    <source>
        <dbReference type="ARBA" id="ARBA00004251"/>
    </source>
</evidence>
<evidence type="ECO:0000256" key="8">
    <source>
        <dbReference type="ARBA" id="ARBA00022840"/>
    </source>
</evidence>
<name>A0A8I6SNI9_CIMLE</name>
<evidence type="ECO:0000256" key="10">
    <source>
        <dbReference type="ARBA" id="ARBA00023136"/>
    </source>
</evidence>
<dbReference type="PROSITE" id="PS50011">
    <property type="entry name" value="PROTEIN_KINASE_DOM"/>
    <property type="match status" value="1"/>
</dbReference>
<feature type="transmembrane region" description="Helical" evidence="17">
    <location>
        <begin position="376"/>
        <end position="398"/>
    </location>
</feature>
<dbReference type="GeneID" id="112127962"/>
<protein>
    <recommendedName>
        <fullName evidence="22">Discoidin domain receptor</fullName>
    </recommendedName>
</protein>
<dbReference type="GO" id="GO:0048468">
    <property type="term" value="P:cell development"/>
    <property type="evidence" value="ECO:0007669"/>
    <property type="project" value="UniProtKB-ARBA"/>
</dbReference>
<dbReference type="GO" id="GO:0005518">
    <property type="term" value="F:collagen binding"/>
    <property type="evidence" value="ECO:0007669"/>
    <property type="project" value="TreeGrafter"/>
</dbReference>
<keyword evidence="3" id="KW-0808">Transferase</keyword>
<keyword evidence="6" id="KW-0547">Nucleotide-binding</keyword>
<evidence type="ECO:0000256" key="11">
    <source>
        <dbReference type="ARBA" id="ARBA00023137"/>
    </source>
</evidence>
<evidence type="ECO:0000256" key="6">
    <source>
        <dbReference type="ARBA" id="ARBA00022741"/>
    </source>
</evidence>
<evidence type="ECO:0000256" key="9">
    <source>
        <dbReference type="ARBA" id="ARBA00022989"/>
    </source>
</evidence>
<reference evidence="20" key="1">
    <citation type="submission" date="2022-01" db="UniProtKB">
        <authorList>
            <consortium name="EnsemblMetazoa"/>
        </authorList>
    </citation>
    <scope>IDENTIFICATION</scope>
</reference>
<dbReference type="PROSITE" id="PS01285">
    <property type="entry name" value="FA58C_1"/>
    <property type="match status" value="1"/>
</dbReference>
<comment type="similarity">
    <text evidence="16">Belongs to the protein kinase superfamily. Tyr protein kinase family. Insulin receptor subfamily.</text>
</comment>
<comment type="subcellular location">
    <subcellularLocation>
        <location evidence="1">Cell membrane</location>
        <topology evidence="1">Single-pass type I membrane protein</topology>
    </subcellularLocation>
</comment>
<dbReference type="SMART" id="SM00231">
    <property type="entry name" value="FA58C"/>
    <property type="match status" value="1"/>
</dbReference>
<evidence type="ECO:0000256" key="13">
    <source>
        <dbReference type="ARBA" id="ARBA00023170"/>
    </source>
</evidence>
<organism evidence="20 21">
    <name type="scientific">Cimex lectularius</name>
    <name type="common">Bed bug</name>
    <name type="synonym">Acanthia lectularia</name>
    <dbReference type="NCBI Taxonomy" id="79782"/>
    <lineage>
        <taxon>Eukaryota</taxon>
        <taxon>Metazoa</taxon>
        <taxon>Ecdysozoa</taxon>
        <taxon>Arthropoda</taxon>
        <taxon>Hexapoda</taxon>
        <taxon>Insecta</taxon>
        <taxon>Pterygota</taxon>
        <taxon>Neoptera</taxon>
        <taxon>Paraneoptera</taxon>
        <taxon>Hemiptera</taxon>
        <taxon>Heteroptera</taxon>
        <taxon>Panheteroptera</taxon>
        <taxon>Cimicomorpha</taxon>
        <taxon>Cimicidae</taxon>
        <taxon>Cimex</taxon>
    </lineage>
</organism>
<dbReference type="GO" id="GO:0005524">
    <property type="term" value="F:ATP binding"/>
    <property type="evidence" value="ECO:0007669"/>
    <property type="project" value="UniProtKB-KW"/>
</dbReference>
<evidence type="ECO:0000256" key="5">
    <source>
        <dbReference type="ARBA" id="ARBA00022729"/>
    </source>
</evidence>
<evidence type="ECO:0000256" key="2">
    <source>
        <dbReference type="ARBA" id="ARBA00022475"/>
    </source>
</evidence>
<dbReference type="GO" id="GO:0005886">
    <property type="term" value="C:plasma membrane"/>
    <property type="evidence" value="ECO:0007669"/>
    <property type="project" value="UniProtKB-SubCell"/>
</dbReference>
<keyword evidence="7" id="KW-0418">Kinase</keyword>
<dbReference type="InterPro" id="IPR001245">
    <property type="entry name" value="Ser-Thr/Tyr_kinase_cat_dom"/>
</dbReference>
<keyword evidence="4 17" id="KW-0812">Transmembrane</keyword>
<evidence type="ECO:0000313" key="20">
    <source>
        <dbReference type="EnsemblMetazoa" id="XP_024085369.1"/>
    </source>
</evidence>
<dbReference type="Gene3D" id="2.60.120.1190">
    <property type="match status" value="1"/>
</dbReference>
<evidence type="ECO:0000259" key="18">
    <source>
        <dbReference type="PROSITE" id="PS50011"/>
    </source>
</evidence>
<dbReference type="Pfam" id="PF00754">
    <property type="entry name" value="F5_F8_type_C"/>
    <property type="match status" value="1"/>
</dbReference>
<dbReference type="CDD" id="cd00057">
    <property type="entry name" value="FA58C"/>
    <property type="match status" value="1"/>
</dbReference>
<dbReference type="GO" id="GO:0030182">
    <property type="term" value="P:neuron differentiation"/>
    <property type="evidence" value="ECO:0007669"/>
    <property type="project" value="UniProtKB-ARBA"/>
</dbReference>
<dbReference type="RefSeq" id="XP_024085369.1">
    <property type="nucleotide sequence ID" value="XM_024229601.1"/>
</dbReference>
<dbReference type="GO" id="GO:0038062">
    <property type="term" value="F:protein tyrosine kinase collagen receptor activity"/>
    <property type="evidence" value="ECO:0007669"/>
    <property type="project" value="TreeGrafter"/>
</dbReference>
<dbReference type="PROSITE" id="PS01286">
    <property type="entry name" value="FA58C_2"/>
    <property type="match status" value="1"/>
</dbReference>
<dbReference type="PANTHER" id="PTHR24416:SF580">
    <property type="entry name" value="DISCOIDIN DOMAIN RECEPTOR, ISOFORM F"/>
    <property type="match status" value="1"/>
</dbReference>
<evidence type="ECO:0000259" key="19">
    <source>
        <dbReference type="PROSITE" id="PS50022"/>
    </source>
</evidence>
<keyword evidence="13" id="KW-0675">Receptor</keyword>
<feature type="domain" description="Protein kinase" evidence="18">
    <location>
        <begin position="609"/>
        <end position="865"/>
    </location>
</feature>
<keyword evidence="21" id="KW-1185">Reference proteome</keyword>
<feature type="domain" description="F5/8 type C" evidence="19">
    <location>
        <begin position="1"/>
        <end position="150"/>
    </location>
</feature>
<evidence type="ECO:0000256" key="14">
    <source>
        <dbReference type="ARBA" id="ARBA00023180"/>
    </source>
</evidence>
<dbReference type="Proteomes" id="UP000494040">
    <property type="component" value="Unassembled WGS sequence"/>
</dbReference>
<dbReference type="InterPro" id="IPR011009">
    <property type="entry name" value="Kinase-like_dom_sf"/>
</dbReference>
<dbReference type="OrthoDB" id="6071166at2759"/>
<dbReference type="InterPro" id="IPR008266">
    <property type="entry name" value="Tyr_kinase_AS"/>
</dbReference>
<sequence length="883" mass="98886">MESGAIPDNAVTASSSYVPNVGPKNGRLRLERAGGAWCPKPQVESGVREYIQVDLGSVHVVTGVQTQGRFDHGRGQEYAEEYTLEYWRPGLPQWRQYSRWDGKQILSGNSDTATVVSHRIMPPVFASQIRVLPYSVHRRTVCLRIELLGCISPDGVVSYSIPKDESWKPGQDLSDVSYDGEEDGPLLVNGLGRLVDGTYGGDNFKMDVGLGKGNGWVGWKNDSFPKNFFELVFEFDTVRNFSLVNLFTNNCFTKQVQVFSKARVMFSISGSVYSGRSVTYSYMPDKVLENARNVTIHLHNHLARYVKLQLYFASKWVMISEVTFESEPIDANVTDEIGASLAEEEIIIKSGGIHDSMWDSYETIAAPTEENGYVEVIIGVLTAVMLLLLGVFVIILVLSRRQKLQGSPTTILRNPFGVTINMKVEDLLLNLSPMNTGIVHVSAQPTPASQDPPSDQSSMCFEHTQHYHTPLVNPYYASTTYASIRAESPMRREESIHSDVSHKEAVDDVSDNNSITGSLSGKAYQSYSTLQFRSIQNPPLVINGKPNNLSATPYAVTGPDSPVRKRYHTAPREKNRMAPPAVSWNIAPSMGQSYKCREGELVPIPRYCLRILQKLGSCHVGEVIMCEMDGEEVGKGHVFVKTMQEECIREIKLLSSLNDQNVVRTLGVCTAEQPPWAVMEFPSELGDLAHLLTSNENLKYGCLMFMSLQIASGMKYMESKNLVHKDLAARNCLVGRGYTIKIADIAMCNPIYEKHYSEIGGRPPAPIRWLAWESILLDRHTCASSVWSFAVTLWEVFNRCNDIPFSNLTNDQVVQNAEQMYYGGELPVVLPKPSICTCDVHDLMIKCWKRDQNVRPTFREIYLFLKRKHMGETLSSHPKKIDV</sequence>
<evidence type="ECO:0000256" key="12">
    <source>
        <dbReference type="ARBA" id="ARBA00023157"/>
    </source>
</evidence>
<evidence type="ECO:0000256" key="15">
    <source>
        <dbReference type="ARBA" id="ARBA00051243"/>
    </source>
</evidence>
<dbReference type="PROSITE" id="PS00109">
    <property type="entry name" value="PROTEIN_KINASE_TYR"/>
    <property type="match status" value="1"/>
</dbReference>
<dbReference type="GO" id="GO:0048680">
    <property type="term" value="P:positive regulation of axon regeneration"/>
    <property type="evidence" value="ECO:0007669"/>
    <property type="project" value="UniProtKB-ARBA"/>
</dbReference>
<dbReference type="Gene3D" id="3.30.200.20">
    <property type="entry name" value="Phosphorylase Kinase, domain 1"/>
    <property type="match status" value="1"/>
</dbReference>
<keyword evidence="8" id="KW-0067">ATP-binding</keyword>
<accession>A0A8I6SNI9</accession>
<keyword evidence="2" id="KW-1003">Cell membrane</keyword>
<dbReference type="InterPro" id="IPR048525">
    <property type="entry name" value="DDR1-2_DS-like"/>
</dbReference>
<keyword evidence="5" id="KW-0732">Signal</keyword>
<comment type="catalytic activity">
    <reaction evidence="15">
        <text>L-tyrosyl-[protein] + ATP = O-phospho-L-tyrosyl-[protein] + ADP + H(+)</text>
        <dbReference type="Rhea" id="RHEA:10596"/>
        <dbReference type="Rhea" id="RHEA-COMP:10136"/>
        <dbReference type="Rhea" id="RHEA-COMP:20101"/>
        <dbReference type="ChEBI" id="CHEBI:15378"/>
        <dbReference type="ChEBI" id="CHEBI:30616"/>
        <dbReference type="ChEBI" id="CHEBI:46858"/>
        <dbReference type="ChEBI" id="CHEBI:61978"/>
        <dbReference type="ChEBI" id="CHEBI:456216"/>
        <dbReference type="EC" id="2.7.10.1"/>
    </reaction>
</comment>
<dbReference type="GO" id="GO:0051897">
    <property type="term" value="P:positive regulation of phosphatidylinositol 3-kinase/protein kinase B signal transduction"/>
    <property type="evidence" value="ECO:0007669"/>
    <property type="project" value="TreeGrafter"/>
</dbReference>
<dbReference type="Gene3D" id="1.10.510.10">
    <property type="entry name" value="Transferase(Phosphotransferase) domain 1"/>
    <property type="match status" value="1"/>
</dbReference>
<dbReference type="InterPro" id="IPR050122">
    <property type="entry name" value="RTK"/>
</dbReference>
<keyword evidence="11" id="KW-0829">Tyrosine-protein kinase</keyword>
<evidence type="ECO:0000256" key="7">
    <source>
        <dbReference type="ARBA" id="ARBA00022777"/>
    </source>
</evidence>
<dbReference type="InterPro" id="IPR000719">
    <property type="entry name" value="Prot_kinase_dom"/>
</dbReference>
<dbReference type="FunFam" id="1.10.510.10:FF:001512">
    <property type="entry name" value="Receptor tyrosine-protein kinase erbB-2"/>
    <property type="match status" value="1"/>
</dbReference>
<evidence type="ECO:0000256" key="4">
    <source>
        <dbReference type="ARBA" id="ARBA00022692"/>
    </source>
</evidence>